<keyword evidence="1" id="KW-0812">Transmembrane</keyword>
<comment type="caution">
    <text evidence="2">The sequence shown here is derived from an EMBL/GenBank/DDBJ whole genome shotgun (WGS) entry which is preliminary data.</text>
</comment>
<evidence type="ECO:0000256" key="1">
    <source>
        <dbReference type="SAM" id="Phobius"/>
    </source>
</evidence>
<reference evidence="2 3" key="1">
    <citation type="submission" date="2016-11" db="EMBL/GenBank/DDBJ databases">
        <title>The macronuclear genome of Stentor coeruleus: a giant cell with tiny introns.</title>
        <authorList>
            <person name="Slabodnick M."/>
            <person name="Ruby J.G."/>
            <person name="Reiff S.B."/>
            <person name="Swart E.C."/>
            <person name="Gosai S."/>
            <person name="Prabakaran S."/>
            <person name="Witkowska E."/>
            <person name="Larue G.E."/>
            <person name="Fisher S."/>
            <person name="Freeman R.M."/>
            <person name="Gunawardena J."/>
            <person name="Chu W."/>
            <person name="Stover N.A."/>
            <person name="Gregory B.D."/>
            <person name="Nowacki M."/>
            <person name="Derisi J."/>
            <person name="Roy S.W."/>
            <person name="Marshall W.F."/>
            <person name="Sood P."/>
        </authorList>
    </citation>
    <scope>NUCLEOTIDE SEQUENCE [LARGE SCALE GENOMIC DNA]</scope>
    <source>
        <strain evidence="2">WM001</strain>
    </source>
</reference>
<dbReference type="EMBL" id="MPUH01000213">
    <property type="protein sequence ID" value="OMJ86193.1"/>
    <property type="molecule type" value="Genomic_DNA"/>
</dbReference>
<evidence type="ECO:0000313" key="2">
    <source>
        <dbReference type="EMBL" id="OMJ86193.1"/>
    </source>
</evidence>
<keyword evidence="1" id="KW-1133">Transmembrane helix</keyword>
<organism evidence="2 3">
    <name type="scientific">Stentor coeruleus</name>
    <dbReference type="NCBI Taxonomy" id="5963"/>
    <lineage>
        <taxon>Eukaryota</taxon>
        <taxon>Sar</taxon>
        <taxon>Alveolata</taxon>
        <taxon>Ciliophora</taxon>
        <taxon>Postciliodesmatophora</taxon>
        <taxon>Heterotrichea</taxon>
        <taxon>Heterotrichida</taxon>
        <taxon>Stentoridae</taxon>
        <taxon>Stentor</taxon>
    </lineage>
</organism>
<feature type="transmembrane region" description="Helical" evidence="1">
    <location>
        <begin position="12"/>
        <end position="30"/>
    </location>
</feature>
<dbReference type="SUPFAM" id="SSF50969">
    <property type="entry name" value="YVTN repeat-like/Quinoprotein amine dehydrogenase"/>
    <property type="match status" value="1"/>
</dbReference>
<name>A0A1R2CB18_9CILI</name>
<dbReference type="Proteomes" id="UP000187209">
    <property type="component" value="Unassembled WGS sequence"/>
</dbReference>
<dbReference type="InterPro" id="IPR011044">
    <property type="entry name" value="Quino_amine_DH_bsu"/>
</dbReference>
<accession>A0A1R2CB18</accession>
<sequence length="298" mass="34632">MIKKNNIKLKVAIISFICLSILAICILLWLPNPPKVEYSSDNLNIPDQQMLPIIQNQICLDYSILQIKDECSNDFCEVFSSEFASIKDKQKIFIDKYRWILNHAGSALTINAIKFYNSCIDFITISPDGIRIWSLRERQPINFFPVGYILKHAFAYSYPAIVYVIDDNFISKLTLSTQQQETYNRDTSCIPEQFLITDDDKYIIAYYPPHNCINVHNLSDGIQIQSFTGFEGSVKKIIYDKKQGDLVVADDKGIKIFFFQANLPAYSIETLKEYYRMIDKYYSLLEFEELIKDSKLFN</sequence>
<evidence type="ECO:0000313" key="3">
    <source>
        <dbReference type="Proteomes" id="UP000187209"/>
    </source>
</evidence>
<protein>
    <submittedName>
        <fullName evidence="2">Uncharacterized protein</fullName>
    </submittedName>
</protein>
<keyword evidence="3" id="KW-1185">Reference proteome</keyword>
<dbReference type="AlphaFoldDB" id="A0A1R2CB18"/>
<keyword evidence="1" id="KW-0472">Membrane</keyword>
<gene>
    <name evidence="2" type="ORF">SteCoe_12329</name>
</gene>
<proteinExistence type="predicted"/>